<comment type="caution">
    <text evidence="4">The sequence shown here is derived from an EMBL/GenBank/DDBJ whole genome shotgun (WGS) entry which is preliminary data.</text>
</comment>
<dbReference type="GO" id="GO:0030246">
    <property type="term" value="F:carbohydrate binding"/>
    <property type="evidence" value="ECO:0007669"/>
    <property type="project" value="UniProtKB-KW"/>
</dbReference>
<dbReference type="Proteomes" id="UP000036987">
    <property type="component" value="Unassembled WGS sequence"/>
</dbReference>
<dbReference type="Pfam" id="PF01419">
    <property type="entry name" value="Jacalin"/>
    <property type="match status" value="1"/>
</dbReference>
<dbReference type="EMBL" id="LFYR01001714">
    <property type="protein sequence ID" value="KMZ59810.1"/>
    <property type="molecule type" value="Genomic_DNA"/>
</dbReference>
<dbReference type="Gene3D" id="2.100.10.30">
    <property type="entry name" value="Jacalin-like lectin domain"/>
    <property type="match status" value="1"/>
</dbReference>
<dbReference type="OMA" id="SHIYISH"/>
<name>A0A0K9NV11_ZOSMR</name>
<sequence length="197" mass="22543">MEEDSQQNREEERHDNDDERPPNQVQDHHRRVVIRAGPSGNQKRGKTWSEIFPGFIDRILVSYGTSIRSIQILYRTIDGELILMPKHGGEGTKFTSIQFKIGECLTKISGYLSYWQRNIKSIKFETESAIYGPYGKEEGTPFLFEIKDGVINGFHGRSDKTRLRSIGILIDTNIPKPDSPTKNTSCFGFIDNNHQQP</sequence>
<gene>
    <name evidence="4" type="ORF">ZOSMA_64G00250</name>
</gene>
<keyword evidence="5" id="KW-1185">Reference proteome</keyword>
<proteinExistence type="predicted"/>
<feature type="region of interest" description="Disordered" evidence="2">
    <location>
        <begin position="1"/>
        <end position="45"/>
    </location>
</feature>
<evidence type="ECO:0000259" key="3">
    <source>
        <dbReference type="PROSITE" id="PS51752"/>
    </source>
</evidence>
<feature type="compositionally biased region" description="Basic and acidic residues" evidence="2">
    <location>
        <begin position="1"/>
        <end position="21"/>
    </location>
</feature>
<dbReference type="AlphaFoldDB" id="A0A0K9NV11"/>
<evidence type="ECO:0000256" key="1">
    <source>
        <dbReference type="ARBA" id="ARBA00022734"/>
    </source>
</evidence>
<dbReference type="SMART" id="SM00915">
    <property type="entry name" value="Jacalin"/>
    <property type="match status" value="1"/>
</dbReference>
<dbReference type="OrthoDB" id="737179at2759"/>
<dbReference type="SUPFAM" id="SSF51101">
    <property type="entry name" value="Mannose-binding lectins"/>
    <property type="match status" value="1"/>
</dbReference>
<dbReference type="PROSITE" id="PS51752">
    <property type="entry name" value="JACALIN_LECTIN"/>
    <property type="match status" value="1"/>
</dbReference>
<feature type="domain" description="Jacalin-type lectin" evidence="3">
    <location>
        <begin position="33"/>
        <end position="172"/>
    </location>
</feature>
<keyword evidence="1" id="KW-0430">Lectin</keyword>
<dbReference type="PANTHER" id="PTHR47293:SF15">
    <property type="entry name" value="JACALIN-RELATED LECTIN 19"/>
    <property type="match status" value="1"/>
</dbReference>
<evidence type="ECO:0000313" key="5">
    <source>
        <dbReference type="Proteomes" id="UP000036987"/>
    </source>
</evidence>
<protein>
    <recommendedName>
        <fullName evidence="3">Jacalin-type lectin domain-containing protein</fullName>
    </recommendedName>
</protein>
<reference evidence="5" key="1">
    <citation type="journal article" date="2016" name="Nature">
        <title>The genome of the seagrass Zostera marina reveals angiosperm adaptation to the sea.</title>
        <authorList>
            <person name="Olsen J.L."/>
            <person name="Rouze P."/>
            <person name="Verhelst B."/>
            <person name="Lin Y.-C."/>
            <person name="Bayer T."/>
            <person name="Collen J."/>
            <person name="Dattolo E."/>
            <person name="De Paoli E."/>
            <person name="Dittami S."/>
            <person name="Maumus F."/>
            <person name="Michel G."/>
            <person name="Kersting A."/>
            <person name="Lauritano C."/>
            <person name="Lohaus R."/>
            <person name="Toepel M."/>
            <person name="Tonon T."/>
            <person name="Vanneste K."/>
            <person name="Amirebrahimi M."/>
            <person name="Brakel J."/>
            <person name="Bostroem C."/>
            <person name="Chovatia M."/>
            <person name="Grimwood J."/>
            <person name="Jenkins J.W."/>
            <person name="Jueterbock A."/>
            <person name="Mraz A."/>
            <person name="Stam W.T."/>
            <person name="Tice H."/>
            <person name="Bornberg-Bauer E."/>
            <person name="Green P.J."/>
            <person name="Pearson G.A."/>
            <person name="Procaccini G."/>
            <person name="Duarte C.M."/>
            <person name="Schmutz J."/>
            <person name="Reusch T.B.H."/>
            <person name="Van de Peer Y."/>
        </authorList>
    </citation>
    <scope>NUCLEOTIDE SEQUENCE [LARGE SCALE GENOMIC DNA]</scope>
    <source>
        <strain evidence="5">cv. Finnish</strain>
    </source>
</reference>
<dbReference type="InterPro" id="IPR036404">
    <property type="entry name" value="Jacalin-like_lectin_dom_sf"/>
</dbReference>
<organism evidence="4 5">
    <name type="scientific">Zostera marina</name>
    <name type="common">Eelgrass</name>
    <dbReference type="NCBI Taxonomy" id="29655"/>
    <lineage>
        <taxon>Eukaryota</taxon>
        <taxon>Viridiplantae</taxon>
        <taxon>Streptophyta</taxon>
        <taxon>Embryophyta</taxon>
        <taxon>Tracheophyta</taxon>
        <taxon>Spermatophyta</taxon>
        <taxon>Magnoliopsida</taxon>
        <taxon>Liliopsida</taxon>
        <taxon>Zosteraceae</taxon>
        <taxon>Zostera</taxon>
    </lineage>
</organism>
<evidence type="ECO:0000256" key="2">
    <source>
        <dbReference type="SAM" id="MobiDB-lite"/>
    </source>
</evidence>
<evidence type="ECO:0000313" key="4">
    <source>
        <dbReference type="EMBL" id="KMZ59810.1"/>
    </source>
</evidence>
<dbReference type="InterPro" id="IPR001229">
    <property type="entry name" value="Jacalin-like_lectin_dom"/>
</dbReference>
<dbReference type="PANTHER" id="PTHR47293">
    <property type="entry name" value="JACALIN-RELATED LECTIN 3"/>
    <property type="match status" value="1"/>
</dbReference>
<accession>A0A0K9NV11</accession>